<dbReference type="EMBL" id="LVVT01000007">
    <property type="protein sequence ID" value="TQS84096.1"/>
    <property type="molecule type" value="Genomic_DNA"/>
</dbReference>
<organism evidence="1 2">
    <name type="scientific">Candidatus Methanomassiliicoccus intestinalis</name>
    <dbReference type="NCBI Taxonomy" id="1406512"/>
    <lineage>
        <taxon>Archaea</taxon>
        <taxon>Methanobacteriati</taxon>
        <taxon>Thermoplasmatota</taxon>
        <taxon>Thermoplasmata</taxon>
        <taxon>Methanomassiliicoccales</taxon>
        <taxon>Methanomassiliicoccaceae</taxon>
        <taxon>Methanomassiliicoccus</taxon>
    </lineage>
</organism>
<name>A0A8J8TF81_9ARCH</name>
<dbReference type="RefSeq" id="WP_020448271.1">
    <property type="nucleotide sequence ID" value="NZ_CAYAYA010000039.1"/>
</dbReference>
<protein>
    <recommendedName>
        <fullName evidence="3">Cell division protein SepF</fullName>
    </recommendedName>
</protein>
<dbReference type="AlphaFoldDB" id="A0A8J8TF81"/>
<comment type="caution">
    <text evidence="1">The sequence shown here is derived from an EMBL/GenBank/DDBJ whole genome shotgun (WGS) entry which is preliminary data.</text>
</comment>
<evidence type="ECO:0008006" key="3">
    <source>
        <dbReference type="Google" id="ProtNLM"/>
    </source>
</evidence>
<sequence length="149" mass="16591">MESWRRLILFPNEIYIDDGIASLEGCKLAFPRFGKGDKKGNGEGEIEYLDLGSMYFEGEANTGNFIKLAEIYRYEDLNKIIQGAYDGNIILIDYSPIANDHESLRRITSELKAVARDINGDVAAIDNNVLILAPNGIKIDRSKIKGGFS</sequence>
<dbReference type="InterPro" id="IPR038594">
    <property type="entry name" value="SepF-like_sf"/>
</dbReference>
<accession>A0A8J8TF81</accession>
<dbReference type="GeneID" id="41322792"/>
<proteinExistence type="predicted"/>
<dbReference type="InterPro" id="IPR007561">
    <property type="entry name" value="Cell_div_SepF/SepF-rel"/>
</dbReference>
<dbReference type="OMA" id="SKNMIMI"/>
<dbReference type="Proteomes" id="UP000752814">
    <property type="component" value="Unassembled WGS sequence"/>
</dbReference>
<evidence type="ECO:0000313" key="2">
    <source>
        <dbReference type="Proteomes" id="UP000752814"/>
    </source>
</evidence>
<gene>
    <name evidence="1" type="ORF">A3207_07220</name>
</gene>
<dbReference type="Gene3D" id="3.30.110.150">
    <property type="entry name" value="SepF-like protein"/>
    <property type="match status" value="1"/>
</dbReference>
<reference evidence="1" key="1">
    <citation type="submission" date="2016-03" db="EMBL/GenBank/DDBJ databases">
        <authorList>
            <person name="Borrel G."/>
            <person name="Mccann A."/>
            <person name="O'Toole P.W."/>
        </authorList>
    </citation>
    <scope>NUCLEOTIDE SEQUENCE</scope>
    <source>
        <strain evidence="1">183</strain>
    </source>
</reference>
<dbReference type="Pfam" id="PF04472">
    <property type="entry name" value="SepF"/>
    <property type="match status" value="1"/>
</dbReference>
<evidence type="ECO:0000313" key="1">
    <source>
        <dbReference type="EMBL" id="TQS84096.1"/>
    </source>
</evidence>